<dbReference type="Gene3D" id="3.10.10.10">
    <property type="entry name" value="HIV Type 1 Reverse Transcriptase, subunit A, domain 1"/>
    <property type="match status" value="1"/>
</dbReference>
<keyword evidence="7" id="KW-0695">RNA-directed DNA polymerase</keyword>
<dbReference type="PANTHER" id="PTHR24559">
    <property type="entry name" value="TRANSPOSON TY3-I GAG-POL POLYPROTEIN"/>
    <property type="match status" value="1"/>
</dbReference>
<dbReference type="GO" id="GO:0004519">
    <property type="term" value="F:endonuclease activity"/>
    <property type="evidence" value="ECO:0007669"/>
    <property type="project" value="UniProtKB-KW"/>
</dbReference>
<dbReference type="CDD" id="cd01647">
    <property type="entry name" value="RT_LTR"/>
    <property type="match status" value="1"/>
</dbReference>
<feature type="domain" description="CCHC-type" evidence="10">
    <location>
        <begin position="271"/>
        <end position="287"/>
    </location>
</feature>
<dbReference type="GO" id="GO:0008270">
    <property type="term" value="F:zinc ion binding"/>
    <property type="evidence" value="ECO:0007669"/>
    <property type="project" value="UniProtKB-KW"/>
</dbReference>
<dbReference type="Gene3D" id="3.30.70.270">
    <property type="match status" value="1"/>
</dbReference>
<dbReference type="EMBL" id="BKCJ010007343">
    <property type="protein sequence ID" value="GEU76774.1"/>
    <property type="molecule type" value="Genomic_DNA"/>
</dbReference>
<dbReference type="InterPro" id="IPR043502">
    <property type="entry name" value="DNA/RNA_pol_sf"/>
</dbReference>
<evidence type="ECO:0000256" key="9">
    <source>
        <dbReference type="SAM" id="MobiDB-lite"/>
    </source>
</evidence>
<feature type="compositionally biased region" description="Basic and acidic residues" evidence="9">
    <location>
        <begin position="1006"/>
        <end position="1027"/>
    </location>
</feature>
<keyword evidence="4" id="KW-0540">Nuclease</keyword>
<evidence type="ECO:0008006" key="13">
    <source>
        <dbReference type="Google" id="ProtNLM"/>
    </source>
</evidence>
<evidence type="ECO:0000256" key="5">
    <source>
        <dbReference type="ARBA" id="ARBA00022759"/>
    </source>
</evidence>
<evidence type="ECO:0000256" key="1">
    <source>
        <dbReference type="ARBA" id="ARBA00022670"/>
    </source>
</evidence>
<dbReference type="InterPro" id="IPR000477">
    <property type="entry name" value="RT_dom"/>
</dbReference>
<feature type="region of interest" description="Disordered" evidence="9">
    <location>
        <begin position="976"/>
        <end position="1045"/>
    </location>
</feature>
<evidence type="ECO:0000313" key="12">
    <source>
        <dbReference type="EMBL" id="GEU76774.1"/>
    </source>
</evidence>
<keyword evidence="1" id="KW-0645">Protease</keyword>
<feature type="region of interest" description="Disordered" evidence="9">
    <location>
        <begin position="1"/>
        <end position="24"/>
    </location>
</feature>
<feature type="region of interest" description="Disordered" evidence="9">
    <location>
        <begin position="209"/>
        <end position="234"/>
    </location>
</feature>
<accession>A0A6L2MWX5</accession>
<dbReference type="InterPro" id="IPR012337">
    <property type="entry name" value="RNaseH-like_sf"/>
</dbReference>
<dbReference type="InterPro" id="IPR056924">
    <property type="entry name" value="SH3_Tf2-1"/>
</dbReference>
<evidence type="ECO:0000256" key="2">
    <source>
        <dbReference type="ARBA" id="ARBA00022679"/>
    </source>
</evidence>
<dbReference type="AlphaFoldDB" id="A0A6L2MWX5"/>
<dbReference type="Pfam" id="PF08284">
    <property type="entry name" value="RVP_2"/>
    <property type="match status" value="1"/>
</dbReference>
<keyword evidence="6" id="KW-0378">Hydrolase</keyword>
<name>A0A6L2MWX5_TANCI</name>
<evidence type="ECO:0000256" key="7">
    <source>
        <dbReference type="ARBA" id="ARBA00022918"/>
    </source>
</evidence>
<evidence type="ECO:0000259" key="11">
    <source>
        <dbReference type="PROSITE" id="PS50878"/>
    </source>
</evidence>
<dbReference type="InterPro" id="IPR053134">
    <property type="entry name" value="RNA-dir_DNA_polymerase"/>
</dbReference>
<dbReference type="GO" id="GO:0006508">
    <property type="term" value="P:proteolysis"/>
    <property type="evidence" value="ECO:0007669"/>
    <property type="project" value="UniProtKB-KW"/>
</dbReference>
<dbReference type="PROSITE" id="PS50158">
    <property type="entry name" value="ZF_CCHC"/>
    <property type="match status" value="1"/>
</dbReference>
<sequence length="1045" mass="118511">MASVTRQGHNPPPPNTDTPPHYMTPESVQAMIDQDLLRNSINGDGSQNSHEDNPRHVQTTRPCFYADFMKCHPLNIKGNKGVVSLIGWIKKLESVFNISGCAIENQEVLKKKMTGKYCPQEELKKLEIELWNLNFKGNDVPTYTNRFQELTLICTEFIANENEKIDKYISGLPDSIYGNVKSSKPRTLDETIELTNDLMDQKLRKYAERADNKRKTEDTSRNNHGHQQQPFKKHNVAKVYNMGTRERKPYEGSLPKCAKCQRHHNGPCTQKCHKCNKVGHFARDCRSSGNANVANAQRDGKETPKGNGCFKCRASGHFKRDFPKLKYKNGGNRNAQGWVYAVGNAEKNGNAPMNSDSNVVTGTFLLNNRYASILFDTGADRSFTSTAFSSLVNIDPAPLGSSYDVELADGKIVGIDTIIRGCTINFLNHPFNIDLMHVELGSFDVIIMMDWLRRCHAMIMFISCSKAQEYMAKGCQIFLAHISAKKKEDKSEGKQLKDVPIIDLIPGAAPVARASYRLVPSDMKQLSEQLQEISDKGFIRPSFLPWGAPVLFVRKKDGSFRMFINYRELNKLTVKNRYPLLRIDDLFDQLQGSSIYSKIDLRSGYHQLLVREQDIPKTAFQTRYGHYEFQIMPFGLTNAPAVFMDLMNRVCKPYLDKFVIVFIDDILIYSKDEKEHEEHLKAILELLNEEKLAPILALPEGSKDFVVYCDASHKGLGAVLMQREKILETQIEALRPENLKKEDVGGMIRMNIPKERLEPRADGTLCLNALGTNVDMSTANHPEIDGQSERTIQTLEDMLRACVIDFGKGWVKHFPLVKFSYNNSYHANIKVAPYEALYGRKCRSPVCWAEVGEAQLTDPEMIQETTEKIILFKQRIQVAQDRQKSYADRKQKLMEFEVGDRVMLKVLAKVGDVAYRLERPQELSRVHHTFHVSNLKKCYADEPLTMLLEGVHIDDTLQYSAYDGCKTSALQPIASETEPCEAPSSLDYTLDSDTYTKPFEEGPQETNREESSKEDPSKEDPKKDDKPLQAQVSSPAPPTQRPPTI</sequence>
<dbReference type="Pfam" id="PF24626">
    <property type="entry name" value="SH3_Tf2-1"/>
    <property type="match status" value="1"/>
</dbReference>
<evidence type="ECO:0000259" key="10">
    <source>
        <dbReference type="PROSITE" id="PS50158"/>
    </source>
</evidence>
<dbReference type="InterPro" id="IPR043128">
    <property type="entry name" value="Rev_trsase/Diguanyl_cyclase"/>
</dbReference>
<feature type="domain" description="Reverse transcriptase" evidence="11">
    <location>
        <begin position="534"/>
        <end position="720"/>
    </location>
</feature>
<dbReference type="FunFam" id="3.10.10.10:FF:000007">
    <property type="entry name" value="Retrovirus-related Pol polyprotein from transposon 17.6-like Protein"/>
    <property type="match status" value="1"/>
</dbReference>
<keyword evidence="2" id="KW-0808">Transferase</keyword>
<evidence type="ECO:0000256" key="4">
    <source>
        <dbReference type="ARBA" id="ARBA00022722"/>
    </source>
</evidence>
<dbReference type="Pfam" id="PF00098">
    <property type="entry name" value="zf-CCHC"/>
    <property type="match status" value="1"/>
</dbReference>
<dbReference type="GO" id="GO:0003676">
    <property type="term" value="F:nucleic acid binding"/>
    <property type="evidence" value="ECO:0007669"/>
    <property type="project" value="InterPro"/>
</dbReference>
<proteinExistence type="predicted"/>
<dbReference type="SMART" id="SM00343">
    <property type="entry name" value="ZnF_C2HC"/>
    <property type="match status" value="2"/>
</dbReference>
<keyword evidence="8" id="KW-0862">Zinc</keyword>
<dbReference type="SUPFAM" id="SSF56672">
    <property type="entry name" value="DNA/RNA polymerases"/>
    <property type="match status" value="1"/>
</dbReference>
<dbReference type="Gene3D" id="4.10.60.10">
    <property type="entry name" value="Zinc finger, CCHC-type"/>
    <property type="match status" value="1"/>
</dbReference>
<keyword evidence="8" id="KW-0479">Metal-binding</keyword>
<feature type="compositionally biased region" description="Pro residues" evidence="9">
    <location>
        <begin position="1035"/>
        <end position="1045"/>
    </location>
</feature>
<keyword evidence="8" id="KW-0863">Zinc-finger</keyword>
<dbReference type="PANTHER" id="PTHR24559:SF427">
    <property type="entry name" value="RNA-DIRECTED DNA POLYMERASE"/>
    <property type="match status" value="1"/>
</dbReference>
<protein>
    <recommendedName>
        <fullName evidence="13">Reverse transcriptase domain-containing protein</fullName>
    </recommendedName>
</protein>
<comment type="caution">
    <text evidence="12">The sequence shown here is derived from an EMBL/GenBank/DDBJ whole genome shotgun (WGS) entry which is preliminary data.</text>
</comment>
<dbReference type="GO" id="GO:0008233">
    <property type="term" value="F:peptidase activity"/>
    <property type="evidence" value="ECO:0007669"/>
    <property type="project" value="UniProtKB-KW"/>
</dbReference>
<keyword evidence="5" id="KW-0255">Endonuclease</keyword>
<dbReference type="CDD" id="cd00303">
    <property type="entry name" value="retropepsin_like"/>
    <property type="match status" value="1"/>
</dbReference>
<evidence type="ECO:0000256" key="6">
    <source>
        <dbReference type="ARBA" id="ARBA00022801"/>
    </source>
</evidence>
<dbReference type="Gene3D" id="3.30.420.10">
    <property type="entry name" value="Ribonuclease H-like superfamily/Ribonuclease H"/>
    <property type="match status" value="1"/>
</dbReference>
<dbReference type="InterPro" id="IPR001878">
    <property type="entry name" value="Znf_CCHC"/>
</dbReference>
<dbReference type="InterPro" id="IPR021109">
    <property type="entry name" value="Peptidase_aspartic_dom_sf"/>
</dbReference>
<feature type="compositionally biased region" description="Basic and acidic residues" evidence="9">
    <location>
        <begin position="209"/>
        <end position="221"/>
    </location>
</feature>
<reference evidence="12" key="1">
    <citation type="journal article" date="2019" name="Sci. Rep.">
        <title>Draft genome of Tanacetum cinerariifolium, the natural source of mosquito coil.</title>
        <authorList>
            <person name="Yamashiro T."/>
            <person name="Shiraishi A."/>
            <person name="Satake H."/>
            <person name="Nakayama K."/>
        </authorList>
    </citation>
    <scope>NUCLEOTIDE SEQUENCE</scope>
</reference>
<evidence type="ECO:0000256" key="3">
    <source>
        <dbReference type="ARBA" id="ARBA00022695"/>
    </source>
</evidence>
<dbReference type="GO" id="GO:0003964">
    <property type="term" value="F:RNA-directed DNA polymerase activity"/>
    <property type="evidence" value="ECO:0007669"/>
    <property type="project" value="UniProtKB-KW"/>
</dbReference>
<dbReference type="SUPFAM" id="SSF53098">
    <property type="entry name" value="Ribonuclease H-like"/>
    <property type="match status" value="1"/>
</dbReference>
<dbReference type="SUPFAM" id="SSF50630">
    <property type="entry name" value="Acid proteases"/>
    <property type="match status" value="1"/>
</dbReference>
<dbReference type="PROSITE" id="PS50878">
    <property type="entry name" value="RT_POL"/>
    <property type="match status" value="1"/>
</dbReference>
<gene>
    <name evidence="12" type="ORF">Tci_048752</name>
</gene>
<dbReference type="InterPro" id="IPR036397">
    <property type="entry name" value="RNaseH_sf"/>
</dbReference>
<evidence type="ECO:0000256" key="8">
    <source>
        <dbReference type="PROSITE-ProRule" id="PRU00047"/>
    </source>
</evidence>
<keyword evidence="3" id="KW-0548">Nucleotidyltransferase</keyword>
<dbReference type="Pfam" id="PF00078">
    <property type="entry name" value="RVT_1"/>
    <property type="match status" value="1"/>
</dbReference>
<organism evidence="12">
    <name type="scientific">Tanacetum cinerariifolium</name>
    <name type="common">Dalmatian daisy</name>
    <name type="synonym">Chrysanthemum cinerariifolium</name>
    <dbReference type="NCBI Taxonomy" id="118510"/>
    <lineage>
        <taxon>Eukaryota</taxon>
        <taxon>Viridiplantae</taxon>
        <taxon>Streptophyta</taxon>
        <taxon>Embryophyta</taxon>
        <taxon>Tracheophyta</taxon>
        <taxon>Spermatophyta</taxon>
        <taxon>Magnoliopsida</taxon>
        <taxon>eudicotyledons</taxon>
        <taxon>Gunneridae</taxon>
        <taxon>Pentapetalae</taxon>
        <taxon>asterids</taxon>
        <taxon>campanulids</taxon>
        <taxon>Asterales</taxon>
        <taxon>Asteraceae</taxon>
        <taxon>Asteroideae</taxon>
        <taxon>Anthemideae</taxon>
        <taxon>Anthemidinae</taxon>
        <taxon>Tanacetum</taxon>
    </lineage>
</organism>
<dbReference type="Gene3D" id="2.40.70.10">
    <property type="entry name" value="Acid Proteases"/>
    <property type="match status" value="1"/>
</dbReference>